<organism evidence="2 3">
    <name type="scientific">Rhodococcus tukisamuensis</name>
    <dbReference type="NCBI Taxonomy" id="168276"/>
    <lineage>
        <taxon>Bacteria</taxon>
        <taxon>Bacillati</taxon>
        <taxon>Actinomycetota</taxon>
        <taxon>Actinomycetes</taxon>
        <taxon>Mycobacteriales</taxon>
        <taxon>Nocardiaceae</taxon>
        <taxon>Rhodococcus</taxon>
    </lineage>
</organism>
<dbReference type="STRING" id="168276.SAMN05444580_11833"/>
<protein>
    <submittedName>
        <fullName evidence="2">Molecular chaperone HscA</fullName>
    </submittedName>
</protein>
<evidence type="ECO:0000313" key="2">
    <source>
        <dbReference type="EMBL" id="SDE46932.1"/>
    </source>
</evidence>
<name>A0A1G7D5T8_9NOCA</name>
<dbReference type="InterPro" id="IPR043129">
    <property type="entry name" value="ATPase_NBD"/>
</dbReference>
<dbReference type="SUPFAM" id="SSF53067">
    <property type="entry name" value="Actin-like ATPase domain"/>
    <property type="match status" value="1"/>
</dbReference>
<evidence type="ECO:0000313" key="3">
    <source>
        <dbReference type="Proteomes" id="UP000199417"/>
    </source>
</evidence>
<dbReference type="Gene3D" id="3.90.640.10">
    <property type="entry name" value="Actin, Chain A, domain 4"/>
    <property type="match status" value="1"/>
</dbReference>
<dbReference type="EMBL" id="FNAB01000018">
    <property type="protein sequence ID" value="SDE46932.1"/>
    <property type="molecule type" value="Genomic_DNA"/>
</dbReference>
<reference evidence="2 3" key="1">
    <citation type="submission" date="2016-10" db="EMBL/GenBank/DDBJ databases">
        <authorList>
            <person name="de Groot N.N."/>
        </authorList>
    </citation>
    <scope>NUCLEOTIDE SEQUENCE [LARGE SCALE GENOMIC DNA]</scope>
    <source>
        <strain evidence="2 3">JCM 11308</strain>
    </source>
</reference>
<feature type="domain" description="DUF7159" evidence="1">
    <location>
        <begin position="187"/>
        <end position="278"/>
    </location>
</feature>
<evidence type="ECO:0000259" key="1">
    <source>
        <dbReference type="Pfam" id="PF23717"/>
    </source>
</evidence>
<sequence length="285" mass="29384">MLVLGVSAGASGARAVLAHSDRPHREPMARCDVRRRPGADVGEPVMSAIRTLRAAAVDQGDLVGATAVTLRTGIDPFVVENATATTTRQHVRVFTETSAQLRYLRFTGLLPRTGTVALYDVGSSGLSLCVADSASGEVLASRRSAVVGGDQFDRLLQDHVAGNGIRLDLAVCRDVKERLAAERLTTVADPDTGACTVVTNNDLAALVRPVVAHSASLLRTMATQSRTAPSLVVLLGGGAGVPSLQAELESALRIPVAAAPEPAAVSARGAVILAAADSAVGTRGW</sequence>
<dbReference type="Proteomes" id="UP000199417">
    <property type="component" value="Unassembled WGS sequence"/>
</dbReference>
<dbReference type="InterPro" id="IPR055583">
    <property type="entry name" value="DUF7159"/>
</dbReference>
<gene>
    <name evidence="2" type="ORF">SAMN05444580_11833</name>
</gene>
<accession>A0A1G7D5T8</accession>
<keyword evidence="3" id="KW-1185">Reference proteome</keyword>
<proteinExistence type="predicted"/>
<dbReference type="Pfam" id="PF23717">
    <property type="entry name" value="DUF7159"/>
    <property type="match status" value="1"/>
</dbReference>
<dbReference type="AlphaFoldDB" id="A0A1G7D5T8"/>
<dbReference type="Gene3D" id="3.30.420.40">
    <property type="match status" value="2"/>
</dbReference>